<comment type="caution">
    <text evidence="1">The sequence shown here is derived from an EMBL/GenBank/DDBJ whole genome shotgun (WGS) entry which is preliminary data.</text>
</comment>
<name>A0A5J5D919_9PERO</name>
<keyword evidence="2" id="KW-1185">Reference proteome</keyword>
<dbReference type="AlphaFoldDB" id="A0A5J5D919"/>
<sequence>MQMDTSKCLFLLRHAHNCQKEVTGSGAAEQLKRKFERNPRFKDDYIKVMDSVIKDGDAERVENQKPADHASRGLKVAELTSSMWVTGPKFLWERKIVTEKSIPQLMVGDPEVKKHPVILPRDGVITPLIIGYCHEKVSIKAADRLSMSSEHMKSSQTNRNKKMANLPANRVDPSPPFSFSGMDCFGPFLTKQGRREHKRYDRLTSYLAEKYCDFIMNVMPATWEGFGYG</sequence>
<protein>
    <submittedName>
        <fullName evidence="1">Uncharacterized protein</fullName>
    </submittedName>
</protein>
<reference evidence="1 2" key="1">
    <citation type="submission" date="2019-08" db="EMBL/GenBank/DDBJ databases">
        <title>A chromosome-level genome assembly, high-density linkage maps, and genome scans reveal the genomic architecture of hybrid incompatibilities underlying speciation via character displacement in darters (Percidae: Etheostominae).</title>
        <authorList>
            <person name="Moran R.L."/>
            <person name="Catchen J.M."/>
            <person name="Fuller R.C."/>
        </authorList>
    </citation>
    <scope>NUCLEOTIDE SEQUENCE [LARGE SCALE GENOMIC DNA]</scope>
    <source>
        <strain evidence="1">EspeVRDwgs_2016</strain>
        <tissue evidence="1">Muscle</tissue>
    </source>
</reference>
<gene>
    <name evidence="1" type="ORF">FQN60_001285</name>
</gene>
<dbReference type="Proteomes" id="UP000327493">
    <property type="component" value="Chromosome 11"/>
</dbReference>
<dbReference type="EMBL" id="VOFY01000011">
    <property type="protein sequence ID" value="KAA8588091.1"/>
    <property type="molecule type" value="Genomic_DNA"/>
</dbReference>
<organism evidence="1 2">
    <name type="scientific">Etheostoma spectabile</name>
    <name type="common">orangethroat darter</name>
    <dbReference type="NCBI Taxonomy" id="54343"/>
    <lineage>
        <taxon>Eukaryota</taxon>
        <taxon>Metazoa</taxon>
        <taxon>Chordata</taxon>
        <taxon>Craniata</taxon>
        <taxon>Vertebrata</taxon>
        <taxon>Euteleostomi</taxon>
        <taxon>Actinopterygii</taxon>
        <taxon>Neopterygii</taxon>
        <taxon>Teleostei</taxon>
        <taxon>Neoteleostei</taxon>
        <taxon>Acanthomorphata</taxon>
        <taxon>Eupercaria</taxon>
        <taxon>Perciformes</taxon>
        <taxon>Percoidei</taxon>
        <taxon>Percidae</taxon>
        <taxon>Etheostomatinae</taxon>
        <taxon>Etheostoma</taxon>
    </lineage>
</organism>
<evidence type="ECO:0000313" key="2">
    <source>
        <dbReference type="Proteomes" id="UP000327493"/>
    </source>
</evidence>
<proteinExistence type="predicted"/>
<feature type="non-terminal residue" evidence="1">
    <location>
        <position position="229"/>
    </location>
</feature>
<accession>A0A5J5D919</accession>
<dbReference type="PANTHER" id="PTHR47331">
    <property type="entry name" value="PHD-TYPE DOMAIN-CONTAINING PROTEIN"/>
    <property type="match status" value="1"/>
</dbReference>
<dbReference type="PANTHER" id="PTHR47331:SF5">
    <property type="entry name" value="RIBONUCLEASE H"/>
    <property type="match status" value="1"/>
</dbReference>
<evidence type="ECO:0000313" key="1">
    <source>
        <dbReference type="EMBL" id="KAA8588091.1"/>
    </source>
</evidence>